<organism evidence="2 3">
    <name type="scientific">Paenibacillus ferrarius</name>
    <dbReference type="NCBI Taxonomy" id="1469647"/>
    <lineage>
        <taxon>Bacteria</taxon>
        <taxon>Bacillati</taxon>
        <taxon>Bacillota</taxon>
        <taxon>Bacilli</taxon>
        <taxon>Bacillales</taxon>
        <taxon>Paenibacillaceae</taxon>
        <taxon>Paenibacillus</taxon>
    </lineage>
</organism>
<feature type="transmembrane region" description="Helical" evidence="1">
    <location>
        <begin position="36"/>
        <end position="53"/>
    </location>
</feature>
<name>A0A1V4HAW0_9BACL</name>
<proteinExistence type="predicted"/>
<comment type="caution">
    <text evidence="2">The sequence shown here is derived from an EMBL/GenBank/DDBJ whole genome shotgun (WGS) entry which is preliminary data.</text>
</comment>
<dbReference type="AlphaFoldDB" id="A0A1V4HAW0"/>
<dbReference type="InterPro" id="IPR020210">
    <property type="entry name" value="Uncharacterised_YpbF_TM"/>
</dbReference>
<protein>
    <recommendedName>
        <fullName evidence="4">DUF2663 domain-containing protein</fullName>
    </recommendedName>
</protein>
<evidence type="ECO:0000313" key="2">
    <source>
        <dbReference type="EMBL" id="OPH48860.1"/>
    </source>
</evidence>
<dbReference type="EMBL" id="MBTG01000043">
    <property type="protein sequence ID" value="OPH48860.1"/>
    <property type="molecule type" value="Genomic_DNA"/>
</dbReference>
<evidence type="ECO:0008006" key="4">
    <source>
        <dbReference type="Google" id="ProtNLM"/>
    </source>
</evidence>
<reference evidence="3" key="1">
    <citation type="submission" date="2016-07" db="EMBL/GenBank/DDBJ databases">
        <authorList>
            <person name="Florea S."/>
            <person name="Webb J.S."/>
            <person name="Jaromczyk J."/>
            <person name="Schardl C.L."/>
        </authorList>
    </citation>
    <scope>NUCLEOTIDE SEQUENCE [LARGE SCALE GENOMIC DNA]</scope>
    <source>
        <strain evidence="3">CY1</strain>
    </source>
</reference>
<evidence type="ECO:0000256" key="1">
    <source>
        <dbReference type="SAM" id="Phobius"/>
    </source>
</evidence>
<feature type="transmembrane region" description="Helical" evidence="1">
    <location>
        <begin position="65"/>
        <end position="90"/>
    </location>
</feature>
<evidence type="ECO:0000313" key="3">
    <source>
        <dbReference type="Proteomes" id="UP000190626"/>
    </source>
</evidence>
<dbReference type="RefSeq" id="WP_079418736.1">
    <property type="nucleotide sequence ID" value="NZ_MBTG01000043.1"/>
</dbReference>
<dbReference type="STRING" id="1469647.BC351_38085"/>
<gene>
    <name evidence="2" type="ORF">BC351_38085</name>
</gene>
<accession>A0A1V4HAW0</accession>
<dbReference type="Pfam" id="PF10864">
    <property type="entry name" value="DUF2663"/>
    <property type="match status" value="1"/>
</dbReference>
<dbReference type="Proteomes" id="UP000190626">
    <property type="component" value="Unassembled WGS sequence"/>
</dbReference>
<keyword evidence="1" id="KW-1133">Transmembrane helix</keyword>
<keyword evidence="1" id="KW-0472">Membrane</keyword>
<dbReference type="OrthoDB" id="2606318at2"/>
<sequence length="148" mass="17173">MQKWPELNLSDDASKLLVELRDRKNKWDKLKATQPIYAILTAVFILYFLITFYRKVLLPSGGNALSILDLVISNSLLSGSLLACISLFLFTRNRVMQIEKAKTKYENLRIETIEKLDTSWLKDVKSEARDQISSFLYDEYDINIVFKS</sequence>
<keyword evidence="3" id="KW-1185">Reference proteome</keyword>
<keyword evidence="1" id="KW-0812">Transmembrane</keyword>